<comment type="catalytic activity">
    <reaction evidence="5">
        <text>alpha-D-glucose 1-phosphate + UTP + H(+) = UDP-alpha-D-glucose + diphosphate</text>
        <dbReference type="Rhea" id="RHEA:19889"/>
        <dbReference type="ChEBI" id="CHEBI:15378"/>
        <dbReference type="ChEBI" id="CHEBI:33019"/>
        <dbReference type="ChEBI" id="CHEBI:46398"/>
        <dbReference type="ChEBI" id="CHEBI:58601"/>
        <dbReference type="ChEBI" id="CHEBI:58885"/>
        <dbReference type="EC" id="2.7.7.9"/>
    </reaction>
</comment>
<keyword evidence="8" id="KW-1185">Reference proteome</keyword>
<evidence type="ECO:0000256" key="1">
    <source>
        <dbReference type="ARBA" id="ARBA00006890"/>
    </source>
</evidence>
<dbReference type="SUPFAM" id="SSF53448">
    <property type="entry name" value="Nucleotide-diphospho-sugar transferases"/>
    <property type="match status" value="1"/>
</dbReference>
<dbReference type="HOGENOM" id="CLU_029499_1_0_11"/>
<dbReference type="STRING" id="525245.HMPREF0044_1539"/>
<sequence length="315" mass="34078">MSEKKKVTCAVVPAAGRGTRFLPATKAIPKEMLILVDKPAIQYVAEEATDAGITDFLIITSSSKHAIEDHFDACPELETALVNSGKTAELAAINSYQQLARMHTVRQGHPKGLGHAVLQAKTHVGDNPFAVMLPDDLMHPEDPLLKKMIAVQEKLGGSVVALLEVTPEQATAYGSADVSVVDLAELELDTIPGICEGDVYKLNDVVEKPALEDVLSNYAAVGRYVFDPKIFEILETLPAGRGGEIQLTDAFRALIDVPVTEGGGVYGLVVKGRRFDTGDKFGYLQAQVELGLEHPVYQADFRAYLEEKLASLNEH</sequence>
<reference evidence="7 8" key="1">
    <citation type="submission" date="2009-01" db="EMBL/GenBank/DDBJ databases">
        <authorList>
            <person name="Qin X."/>
            <person name="Bachman B."/>
            <person name="Battles P."/>
            <person name="Bell A."/>
            <person name="Bess C."/>
            <person name="Bickham C."/>
            <person name="Chaboub L."/>
            <person name="Chen D."/>
            <person name="Coyle M."/>
            <person name="Deiros D.R."/>
            <person name="Dinh H."/>
            <person name="Forbes L."/>
            <person name="Fowler G."/>
            <person name="Francisco L."/>
            <person name="Fu Q."/>
            <person name="Gubbala S."/>
            <person name="Hale W."/>
            <person name="Han Y."/>
            <person name="Hemphill L."/>
            <person name="Highlander S.K."/>
            <person name="Hirani K."/>
            <person name="Hogues M."/>
            <person name="Jackson L."/>
            <person name="Jakkamsetti A."/>
            <person name="Javaid M."/>
            <person name="Jiang H."/>
            <person name="Korchina V."/>
            <person name="Kovar C."/>
            <person name="Lara F."/>
            <person name="Lee S."/>
            <person name="Mata R."/>
            <person name="Mathew T."/>
            <person name="Moen C."/>
            <person name="Morales K."/>
            <person name="Munidasa M."/>
            <person name="Nazareth L."/>
            <person name="Ngo R."/>
            <person name="Nguyen L."/>
            <person name="Okwuonu G."/>
            <person name="Ongeri F."/>
            <person name="Patil S."/>
            <person name="Petrosino J."/>
            <person name="Pham C."/>
            <person name="Pham P."/>
            <person name="Pu L.-L."/>
            <person name="Puazo M."/>
            <person name="Raj R."/>
            <person name="Reid J."/>
            <person name="Rouhana J."/>
            <person name="Saada N."/>
            <person name="Shang Y."/>
            <person name="Simmons D."/>
            <person name="Thornton R."/>
            <person name="Warren J."/>
            <person name="Weissenberger G."/>
            <person name="Zhang J."/>
            <person name="Zhang L."/>
            <person name="Zhou C."/>
            <person name="Zhu D."/>
            <person name="Muzny D."/>
            <person name="Worley K."/>
            <person name="Gibbs R."/>
        </authorList>
    </citation>
    <scope>NUCLEOTIDE SEQUENCE [LARGE SCALE GENOMIC DNA]</scope>
    <source>
        <strain evidence="7 8">DSM 15436</strain>
    </source>
</reference>
<dbReference type="OrthoDB" id="9803306at2"/>
<dbReference type="RefSeq" id="WP_006546998.1">
    <property type="nucleotide sequence ID" value="NZ_DS999544.1"/>
</dbReference>
<evidence type="ECO:0000259" key="6">
    <source>
        <dbReference type="Pfam" id="PF00483"/>
    </source>
</evidence>
<dbReference type="InterPro" id="IPR005835">
    <property type="entry name" value="NTP_transferase_dom"/>
</dbReference>
<dbReference type="CDD" id="cd02541">
    <property type="entry name" value="UGPase_prokaryotic"/>
    <property type="match status" value="1"/>
</dbReference>
<dbReference type="PANTHER" id="PTHR43197">
    <property type="entry name" value="UTP--GLUCOSE-1-PHOSPHATE URIDYLYLTRANSFERASE"/>
    <property type="match status" value="1"/>
</dbReference>
<dbReference type="Proteomes" id="UP000010301">
    <property type="component" value="Unassembled WGS sequence"/>
</dbReference>
<evidence type="ECO:0000313" key="7">
    <source>
        <dbReference type="EMBL" id="EEH63300.1"/>
    </source>
</evidence>
<organism evidence="7 8">
    <name type="scientific">Gleimia coleocanis DSM 15436</name>
    <dbReference type="NCBI Taxonomy" id="525245"/>
    <lineage>
        <taxon>Bacteria</taxon>
        <taxon>Bacillati</taxon>
        <taxon>Actinomycetota</taxon>
        <taxon>Actinomycetes</taxon>
        <taxon>Actinomycetales</taxon>
        <taxon>Actinomycetaceae</taxon>
        <taxon>Gleimia</taxon>
    </lineage>
</organism>
<accession>C0W286</accession>
<keyword evidence="3 7" id="KW-0808">Transferase</keyword>
<comment type="similarity">
    <text evidence="1">Belongs to the UDPGP type 2 family.</text>
</comment>
<gene>
    <name evidence="7" type="ORF">HMPREF0044_1539</name>
</gene>
<dbReference type="Pfam" id="PF00483">
    <property type="entry name" value="NTP_transferase"/>
    <property type="match status" value="1"/>
</dbReference>
<dbReference type="EMBL" id="ACFG01000037">
    <property type="protein sequence ID" value="EEH63300.1"/>
    <property type="molecule type" value="Genomic_DNA"/>
</dbReference>
<evidence type="ECO:0000256" key="2">
    <source>
        <dbReference type="ARBA" id="ARBA00012415"/>
    </source>
</evidence>
<protein>
    <recommendedName>
        <fullName evidence="2">UTP--glucose-1-phosphate uridylyltransferase</fullName>
        <ecNumber evidence="2">2.7.7.9</ecNumber>
    </recommendedName>
</protein>
<evidence type="ECO:0000313" key="8">
    <source>
        <dbReference type="Proteomes" id="UP000010301"/>
    </source>
</evidence>
<comment type="caution">
    <text evidence="7">The sequence shown here is derived from an EMBL/GenBank/DDBJ whole genome shotgun (WGS) entry which is preliminary data.</text>
</comment>
<dbReference type="GO" id="GO:0006011">
    <property type="term" value="P:UDP-alpha-D-glucose metabolic process"/>
    <property type="evidence" value="ECO:0007669"/>
    <property type="project" value="InterPro"/>
</dbReference>
<name>C0W286_9ACTO</name>
<dbReference type="Gene3D" id="3.90.550.10">
    <property type="entry name" value="Spore Coat Polysaccharide Biosynthesis Protein SpsA, Chain A"/>
    <property type="match status" value="1"/>
</dbReference>
<feature type="domain" description="Nucleotidyl transferase" evidence="6">
    <location>
        <begin position="10"/>
        <end position="256"/>
    </location>
</feature>
<dbReference type="GO" id="GO:0003983">
    <property type="term" value="F:UTP:glucose-1-phosphate uridylyltransferase activity"/>
    <property type="evidence" value="ECO:0007669"/>
    <property type="project" value="UniProtKB-EC"/>
</dbReference>
<dbReference type="InterPro" id="IPR005771">
    <property type="entry name" value="GalU_uridylyltTrfase_bac/arc"/>
</dbReference>
<keyword evidence="4" id="KW-0548">Nucleotidyltransferase</keyword>
<dbReference type="EC" id="2.7.7.9" evidence="2"/>
<evidence type="ECO:0000256" key="5">
    <source>
        <dbReference type="ARBA" id="ARBA00048128"/>
    </source>
</evidence>
<dbReference type="AlphaFoldDB" id="C0W286"/>
<evidence type="ECO:0000256" key="4">
    <source>
        <dbReference type="ARBA" id="ARBA00022695"/>
    </source>
</evidence>
<proteinExistence type="inferred from homology"/>
<evidence type="ECO:0000256" key="3">
    <source>
        <dbReference type="ARBA" id="ARBA00022679"/>
    </source>
</evidence>
<dbReference type="InterPro" id="IPR029044">
    <property type="entry name" value="Nucleotide-diphossugar_trans"/>
</dbReference>
<dbReference type="eggNOG" id="COG1210">
    <property type="taxonomic scope" value="Bacteria"/>
</dbReference>
<dbReference type="PANTHER" id="PTHR43197:SF1">
    <property type="entry name" value="UTP--GLUCOSE-1-PHOSPHATE URIDYLYLTRANSFERASE"/>
    <property type="match status" value="1"/>
</dbReference>